<reference evidence="2 3" key="1">
    <citation type="journal article" date="2005" name="J. Bacteriol.">
        <title>Insights into genome plasticity and pathogenicity of the plant pathogenic Bacterium Xanthomonas campestris pv. vesicatoria revealed by the complete genome sequence.</title>
        <authorList>
            <person name="Thieme F."/>
            <person name="Koebnik R."/>
            <person name="Bekel T."/>
            <person name="Berger C."/>
            <person name="Boch J."/>
            <person name="Buettner D."/>
            <person name="Caldana C."/>
            <person name="Gaigalat L."/>
            <person name="Goesmann A."/>
            <person name="Kay S."/>
            <person name="Kirchner O."/>
            <person name="Lanz C."/>
            <person name="Linke B."/>
            <person name="McHardy A.C."/>
            <person name="Meyer F."/>
            <person name="Mittenhuber G."/>
            <person name="Nies D.H."/>
            <person name="Niesbach-Kloesgen U."/>
            <person name="Patschkowski T."/>
            <person name="Rueckert C."/>
            <person name="Rupp O."/>
            <person name="Schneicker S."/>
            <person name="Schuster S.C."/>
            <person name="Vorhoelter F.J."/>
            <person name="Weber E."/>
            <person name="Puehler A."/>
            <person name="Bonas U."/>
            <person name="Bartels D."/>
            <person name="Kaiser O."/>
        </authorList>
    </citation>
    <scope>NUCLEOTIDE SEQUENCE [LARGE SCALE GENOMIC DNA]</scope>
    <source>
        <strain evidence="2 3">85-10</strain>
    </source>
</reference>
<evidence type="ECO:0000313" key="2">
    <source>
        <dbReference type="EMBL" id="CAJ23050.1"/>
    </source>
</evidence>
<name>Q3BVR3_XANE5</name>
<feature type="region of interest" description="Disordered" evidence="1">
    <location>
        <begin position="1"/>
        <end position="105"/>
    </location>
</feature>
<dbReference type="HOGENOM" id="CLU_2235515_0_0_6"/>
<protein>
    <submittedName>
        <fullName evidence="2">Uncharacterized protein</fullName>
    </submittedName>
</protein>
<sequence>MRQAPAAPFRSGGSLRRHAAIRTAHVPSRQPSHGAPARLRAPSSGPNSAMNEFTPPPWKRSNPKGKAKSTPLTDAQKAAAKQRAEEAGRPYPNLVDNMWASRQPK</sequence>
<evidence type="ECO:0000256" key="1">
    <source>
        <dbReference type="SAM" id="MobiDB-lite"/>
    </source>
</evidence>
<proteinExistence type="predicted"/>
<gene>
    <name evidence="2" type="ordered locus">XCV1419</name>
</gene>
<evidence type="ECO:0000313" key="3">
    <source>
        <dbReference type="Proteomes" id="UP000007069"/>
    </source>
</evidence>
<dbReference type="STRING" id="456327.BJD11_15555"/>
<dbReference type="Proteomes" id="UP000007069">
    <property type="component" value="Chromosome"/>
</dbReference>
<organism evidence="3">
    <name type="scientific">Xanthomonas euvesicatoria pv. vesicatoria (strain 85-10)</name>
    <name type="common">Xanthomonas campestris pv. vesicatoria</name>
    <dbReference type="NCBI Taxonomy" id="316273"/>
    <lineage>
        <taxon>Bacteria</taxon>
        <taxon>Pseudomonadati</taxon>
        <taxon>Pseudomonadota</taxon>
        <taxon>Gammaproteobacteria</taxon>
        <taxon>Lysobacterales</taxon>
        <taxon>Lysobacteraceae</taxon>
        <taxon>Xanthomonas</taxon>
    </lineage>
</organism>
<dbReference type="eggNOG" id="ENOG502ZWUG">
    <property type="taxonomic scope" value="Bacteria"/>
</dbReference>
<dbReference type="KEGG" id="xcv:XCV1419"/>
<dbReference type="AlphaFoldDB" id="Q3BVR3"/>
<accession>Q3BVR3</accession>
<dbReference type="EMBL" id="AM039952">
    <property type="protein sequence ID" value="CAJ23050.1"/>
    <property type="molecule type" value="Genomic_DNA"/>
</dbReference>